<feature type="region of interest" description="Disordered" evidence="1">
    <location>
        <begin position="1"/>
        <end position="30"/>
    </location>
</feature>
<keyword evidence="3" id="KW-1185">Reference proteome</keyword>
<dbReference type="Proteomes" id="UP000184330">
    <property type="component" value="Unassembled WGS sequence"/>
</dbReference>
<gene>
    <name evidence="2" type="ORF">PAC_10576</name>
</gene>
<organism evidence="2 3">
    <name type="scientific">Phialocephala subalpina</name>
    <dbReference type="NCBI Taxonomy" id="576137"/>
    <lineage>
        <taxon>Eukaryota</taxon>
        <taxon>Fungi</taxon>
        <taxon>Dikarya</taxon>
        <taxon>Ascomycota</taxon>
        <taxon>Pezizomycotina</taxon>
        <taxon>Leotiomycetes</taxon>
        <taxon>Helotiales</taxon>
        <taxon>Mollisiaceae</taxon>
        <taxon>Phialocephala</taxon>
        <taxon>Phialocephala fortinii species complex</taxon>
    </lineage>
</organism>
<name>A0A1L7X6N2_9HELO</name>
<feature type="compositionally biased region" description="Basic and acidic residues" evidence="1">
    <location>
        <begin position="10"/>
        <end position="25"/>
    </location>
</feature>
<evidence type="ECO:0000256" key="1">
    <source>
        <dbReference type="SAM" id="MobiDB-lite"/>
    </source>
</evidence>
<evidence type="ECO:0000313" key="3">
    <source>
        <dbReference type="Proteomes" id="UP000184330"/>
    </source>
</evidence>
<protein>
    <submittedName>
        <fullName evidence="2">Uncharacterized protein</fullName>
    </submittedName>
</protein>
<accession>A0A1L7X6N2</accession>
<sequence length="129" mass="14836">MPERGDDDVVTEKKLKRSKSEVTRLEKRRQRQLRPDMIAKYRGMDLEGEDGVSEPENVLIGSGGEDATNRALQDEGSCMVSVMIAVDLGLTTQVTCRLSRDPVRGWRNWRCKQKRKCEERRLVTREKDA</sequence>
<reference evidence="2 3" key="1">
    <citation type="submission" date="2016-03" db="EMBL/GenBank/DDBJ databases">
        <authorList>
            <person name="Ploux O."/>
        </authorList>
    </citation>
    <scope>NUCLEOTIDE SEQUENCE [LARGE SCALE GENOMIC DNA]</scope>
    <source>
        <strain evidence="2 3">UAMH 11012</strain>
    </source>
</reference>
<proteinExistence type="predicted"/>
<dbReference type="AlphaFoldDB" id="A0A1L7X6N2"/>
<evidence type="ECO:0000313" key="2">
    <source>
        <dbReference type="EMBL" id="CZR60680.1"/>
    </source>
</evidence>
<dbReference type="EMBL" id="FJOG01000016">
    <property type="protein sequence ID" value="CZR60680.1"/>
    <property type="molecule type" value="Genomic_DNA"/>
</dbReference>